<dbReference type="KEGG" id="bbae:FRD01_10560"/>
<dbReference type="OrthoDB" id="5479759at2"/>
<accession>A0A5B8XQ67</accession>
<dbReference type="EMBL" id="CP042467">
    <property type="protein sequence ID" value="QED27665.1"/>
    <property type="molecule type" value="Genomic_DNA"/>
</dbReference>
<dbReference type="Proteomes" id="UP000321595">
    <property type="component" value="Chromosome"/>
</dbReference>
<evidence type="ECO:0000313" key="1">
    <source>
        <dbReference type="EMBL" id="QED27665.1"/>
    </source>
</evidence>
<dbReference type="AlphaFoldDB" id="A0A5B8XQ67"/>
<dbReference type="PROSITE" id="PS51257">
    <property type="entry name" value="PROKAR_LIPOPROTEIN"/>
    <property type="match status" value="1"/>
</dbReference>
<name>A0A5B8XQ67_9DELT</name>
<keyword evidence="2" id="KW-1185">Reference proteome</keyword>
<sequence>MKPWTMLCAALLAFGCSDSSTRTETPCNEGECGPSLDLLWVIDNSQSMCQEQKIIRANFRRIIEGLDANLDFHIAVTTTHMDSSYPLEPVASPGLLQSTPQPVVGFDPTCWYAIDEQGGLLDGGDDRQLDLSPVRDAIAAAVACMENPNPDAFDFTDDEIKCALPGGVTDCAIPGVCESGECNEFSIFPDPSEYRSIPKVLRAQDYQGESGLDFERLTADFACMSMVGTRGVRIETGLIAAVEAVSPANTGGPLNAPEGTTLDTSAPNHGFIRHGAEFAVIFVSDENDCSHEGARNVTEVSDPNRPQLIVNGCGDQVCAFAAKPGTEATSPLIPVQTLSDQFVANLTASKARSLGPADIFVASFHGVHGPYTGEVPENCGATDEPLITPTCLTQHGSAKSGDRYEAFLRTFPVGQHYPQAPENDPSTPLRGLICDADFGDPFTEIVQLISD</sequence>
<reference evidence="1 2" key="1">
    <citation type="submission" date="2019-08" db="EMBL/GenBank/DDBJ databases">
        <authorList>
            <person name="Liang Q."/>
        </authorList>
    </citation>
    <scope>NUCLEOTIDE SEQUENCE [LARGE SCALE GENOMIC DNA]</scope>
    <source>
        <strain evidence="1 2">V1718</strain>
    </source>
</reference>
<proteinExistence type="predicted"/>
<gene>
    <name evidence="1" type="ORF">FRD01_10560</name>
</gene>
<evidence type="ECO:0000313" key="2">
    <source>
        <dbReference type="Proteomes" id="UP000321595"/>
    </source>
</evidence>
<dbReference type="RefSeq" id="WP_146959403.1">
    <property type="nucleotide sequence ID" value="NZ_CP042467.1"/>
</dbReference>
<organism evidence="1 2">
    <name type="scientific">Microvenator marinus</name>
    <dbReference type="NCBI Taxonomy" id="2600177"/>
    <lineage>
        <taxon>Bacteria</taxon>
        <taxon>Deltaproteobacteria</taxon>
        <taxon>Bradymonadales</taxon>
        <taxon>Microvenatoraceae</taxon>
        <taxon>Microvenator</taxon>
    </lineage>
</organism>
<protein>
    <submittedName>
        <fullName evidence="1">Uncharacterized protein</fullName>
    </submittedName>
</protein>